<dbReference type="PANTHER" id="PTHR16277">
    <property type="entry name" value="CELL DIVISION CYCLE ASSOCIATED PROTEIN 4/SERTA DOMAIN-CONTAINING PROTEIN 2"/>
    <property type="match status" value="1"/>
</dbReference>
<evidence type="ECO:0000313" key="2">
    <source>
        <dbReference type="Proteomes" id="UP000005225"/>
    </source>
</evidence>
<evidence type="ECO:0000313" key="1">
    <source>
        <dbReference type="Ensembl" id="ENSOGAP00000018414.1"/>
    </source>
</evidence>
<dbReference type="GeneTree" id="ENSGT00530000063867"/>
<organism evidence="1 2">
    <name type="scientific">Otolemur garnettii</name>
    <name type="common">Small-eared galago</name>
    <name type="synonym">Garnett's greater bushbaby</name>
    <dbReference type="NCBI Taxonomy" id="30611"/>
    <lineage>
        <taxon>Eukaryota</taxon>
        <taxon>Metazoa</taxon>
        <taxon>Chordata</taxon>
        <taxon>Craniata</taxon>
        <taxon>Vertebrata</taxon>
        <taxon>Euteleostomi</taxon>
        <taxon>Mammalia</taxon>
        <taxon>Eutheria</taxon>
        <taxon>Euarchontoglires</taxon>
        <taxon>Primates</taxon>
        <taxon>Strepsirrhini</taxon>
        <taxon>Lorisiformes</taxon>
        <taxon>Galagidae</taxon>
        <taxon>Otolemur</taxon>
    </lineage>
</organism>
<dbReference type="InParanoid" id="H0XQM2"/>
<reference evidence="1" key="3">
    <citation type="submission" date="2025-09" db="UniProtKB">
        <authorList>
            <consortium name="Ensembl"/>
        </authorList>
    </citation>
    <scope>IDENTIFICATION</scope>
</reference>
<evidence type="ECO:0008006" key="3">
    <source>
        <dbReference type="Google" id="ProtNLM"/>
    </source>
</evidence>
<protein>
    <recommendedName>
        <fullName evidence="3">Cell division cycle associated 4</fullName>
    </recommendedName>
</protein>
<sequence>SWWPVSRHGAGRTVLWKSAGRPFLQPAVAVAPRHIPGEAAVLPHAGGTQPLLLSPHNILCCGAPEQVGVRPVPDVGEGHVLNPASELSAVPLAQVPRNLQDSVWMDSSQENRGSFQKSLDRIFETLETRSPGSTEELFSDLDSSHCDLDMVLTGMVSSAKPGPCDGLQSLAPAAISPPPSTCKSDLGKLDHVVEILVET</sequence>
<accession>H0XQM2</accession>
<dbReference type="Proteomes" id="UP000005225">
    <property type="component" value="Unassembled WGS sequence"/>
</dbReference>
<dbReference type="Ensembl" id="ENSOGAT00000025205.1">
    <property type="protein sequence ID" value="ENSOGAP00000018414.1"/>
    <property type="gene ID" value="ENSOGAG00000030018.1"/>
</dbReference>
<name>H0XQM2_OTOGA</name>
<proteinExistence type="predicted"/>
<reference evidence="1" key="2">
    <citation type="submission" date="2025-08" db="UniProtKB">
        <authorList>
            <consortium name="Ensembl"/>
        </authorList>
    </citation>
    <scope>IDENTIFICATION</scope>
</reference>
<dbReference type="PANTHER" id="PTHR16277:SF6">
    <property type="entry name" value="CELL DIVISION CYCLE-ASSOCIATED PROTEIN 4"/>
    <property type="match status" value="1"/>
</dbReference>
<dbReference type="AlphaFoldDB" id="H0XQM2"/>
<dbReference type="InterPro" id="IPR052262">
    <property type="entry name" value="E2F-SERTA_domain_protein"/>
</dbReference>
<dbReference type="EMBL" id="AAQR03061597">
    <property type="status" value="NOT_ANNOTATED_CDS"/>
    <property type="molecule type" value="Genomic_DNA"/>
</dbReference>
<dbReference type="HOGENOM" id="CLU_1602175_0_0_1"/>
<keyword evidence="2" id="KW-1185">Reference proteome</keyword>
<dbReference type="eggNOG" id="ENOG502QWNU">
    <property type="taxonomic scope" value="Eukaryota"/>
</dbReference>
<dbReference type="STRING" id="30611.ENSOGAP00000018414"/>
<reference evidence="2" key="1">
    <citation type="submission" date="2011-03" db="EMBL/GenBank/DDBJ databases">
        <title>Version 3 of the genome sequence of Otolemur garnettii (Bushbaby).</title>
        <authorList>
            <consortium name="The Broad Institute Genome Sequencing Platform"/>
            <person name="Di Palma F."/>
            <person name="Johnson J."/>
            <person name="Lander E.S."/>
            <person name="Lindblad-Toh K."/>
            <person name="Jaffe D.B."/>
            <person name="Gnerre S."/>
            <person name="MacCallum I."/>
            <person name="Przybylski D."/>
            <person name="Ribeiro F.J."/>
            <person name="Burton J.N."/>
            <person name="Walker B.J."/>
            <person name="Sharpe T."/>
            <person name="Hall G."/>
        </authorList>
    </citation>
    <scope>NUCLEOTIDE SEQUENCE [LARGE SCALE GENOMIC DNA]</scope>
</reference>
<dbReference type="GO" id="GO:0005634">
    <property type="term" value="C:nucleus"/>
    <property type="evidence" value="ECO:0007669"/>
    <property type="project" value="TreeGrafter"/>
</dbReference>